<dbReference type="SUPFAM" id="SSF55021">
    <property type="entry name" value="ACT-like"/>
    <property type="match status" value="1"/>
</dbReference>
<dbReference type="Gene3D" id="3.30.70.260">
    <property type="match status" value="1"/>
</dbReference>
<organism evidence="12">
    <name type="scientific">Auxenochlorella protothecoides</name>
    <name type="common">Green microalga</name>
    <name type="synonym">Chlorella protothecoides</name>
    <dbReference type="NCBI Taxonomy" id="3075"/>
    <lineage>
        <taxon>Eukaryota</taxon>
        <taxon>Viridiplantae</taxon>
        <taxon>Chlorophyta</taxon>
        <taxon>core chlorophytes</taxon>
        <taxon>Trebouxiophyceae</taxon>
        <taxon>Chlorellales</taxon>
        <taxon>Chlorellaceae</taxon>
        <taxon>Auxenochlorella</taxon>
    </lineage>
</organism>
<dbReference type="SUPFAM" id="SSF53850">
    <property type="entry name" value="Periplasmic binding protein-like II"/>
    <property type="match status" value="1"/>
</dbReference>
<keyword evidence="4 8" id="KW-0057">Aromatic amino acid biosynthesis</keyword>
<evidence type="ECO:0000256" key="8">
    <source>
        <dbReference type="RuleBase" id="RU363004"/>
    </source>
</evidence>
<comment type="catalytic activity">
    <reaction evidence="8">
        <text>L-arogenate + H(+) = L-phenylalanine + CO2 + H2O</text>
        <dbReference type="Rhea" id="RHEA:12536"/>
        <dbReference type="ChEBI" id="CHEBI:15377"/>
        <dbReference type="ChEBI" id="CHEBI:15378"/>
        <dbReference type="ChEBI" id="CHEBI:16526"/>
        <dbReference type="ChEBI" id="CHEBI:58095"/>
        <dbReference type="ChEBI" id="CHEBI:58180"/>
        <dbReference type="EC" id="4.2.1.91"/>
    </reaction>
</comment>
<keyword evidence="8" id="KW-0934">Plastid</keyword>
<dbReference type="Gene3D" id="3.40.190.10">
    <property type="entry name" value="Periplasmic binding protein-like II"/>
    <property type="match status" value="2"/>
</dbReference>
<keyword evidence="8" id="KW-0150">Chloroplast</keyword>
<evidence type="ECO:0000259" key="10">
    <source>
        <dbReference type="PROSITE" id="PS51171"/>
    </source>
</evidence>
<dbReference type="InterPro" id="IPR001086">
    <property type="entry name" value="Preph_deHydtase"/>
</dbReference>
<comment type="pathway">
    <text evidence="2 8">Amino-acid biosynthesis; L-phenylalanine biosynthesis; L-phenylalanine from L-arogenate: step 1/1.</text>
</comment>
<gene>
    <name evidence="12" type="ORF">g.5687</name>
</gene>
<feature type="compositionally biased region" description="Polar residues" evidence="9">
    <location>
        <begin position="46"/>
        <end position="59"/>
    </location>
</feature>
<keyword evidence="5 8" id="KW-0584">Phenylalanine biosynthesis</keyword>
<keyword evidence="6 8" id="KW-0456">Lyase</keyword>
<comment type="function">
    <text evidence="8">Converts the prephenate produced from the shikimate-chorismate pathway into phenylalanine.</text>
</comment>
<dbReference type="InterPro" id="IPR002912">
    <property type="entry name" value="ACT_dom"/>
</dbReference>
<sequence>MALGMVSHSHTAGFVRPRSDGRMQRASKLGPGAVWATASTPPKPSTGVSSSTLQAGRSPSLATQLRFAMPGKGEEAGPSSVQQLATGFRPLSRVAYQGAPGAYSEMAALKALPNWEPMPCEQFEVAFQALSQWLAERAVLPVENSLGGSIHDVYDLLLRYRLHIVGEVSIVVNHCLLALPGVSKTDIKRVMSHPQALAQTDGYTRKLGVVREAVDDTAGAAKLISEKGWRDVAAVASRRAGELYGLSVLEDGIQDQCDNVTRFIVLSRDPQVAAQPNDTRPYKTSIVFTLHAGPGMLFKALSVFALRDIDLTKIESRPMRENPLVLSMDYDDSSMRTFNYMFYIDFVGSLAEPKVQNALRHMEEISPFLRILGSYPRDVDL</sequence>
<protein>
    <recommendedName>
        <fullName evidence="8">Arogenate dehydratase</fullName>
        <ecNumber evidence="8">4.2.1.91</ecNumber>
    </recommendedName>
</protein>
<name>A0A1D2AH39_AUXPR</name>
<comment type="catalytic activity">
    <reaction evidence="7">
        <text>prephenate + H(+) = 3-phenylpyruvate + CO2 + H2O</text>
        <dbReference type="Rhea" id="RHEA:21648"/>
        <dbReference type="ChEBI" id="CHEBI:15377"/>
        <dbReference type="ChEBI" id="CHEBI:15378"/>
        <dbReference type="ChEBI" id="CHEBI:16526"/>
        <dbReference type="ChEBI" id="CHEBI:18005"/>
        <dbReference type="ChEBI" id="CHEBI:29934"/>
        <dbReference type="EC" id="4.2.1.51"/>
    </reaction>
</comment>
<dbReference type="GO" id="GO:0047769">
    <property type="term" value="F:arogenate dehydratase activity"/>
    <property type="evidence" value="ECO:0007669"/>
    <property type="project" value="UniProtKB-UniRule"/>
</dbReference>
<dbReference type="CDD" id="cd13631">
    <property type="entry name" value="PBP2_Ct-PDT_like"/>
    <property type="match status" value="1"/>
</dbReference>
<dbReference type="PANTHER" id="PTHR21022:SF19">
    <property type="entry name" value="PREPHENATE DEHYDRATASE-RELATED"/>
    <property type="match status" value="1"/>
</dbReference>
<dbReference type="FunFam" id="3.40.190.10:FF:000031">
    <property type="entry name" value="Arogenate dehydratase"/>
    <property type="match status" value="1"/>
</dbReference>
<dbReference type="GO" id="GO:0004664">
    <property type="term" value="F:prephenate dehydratase activity"/>
    <property type="evidence" value="ECO:0007669"/>
    <property type="project" value="UniProtKB-EC"/>
</dbReference>
<evidence type="ECO:0000256" key="1">
    <source>
        <dbReference type="ARBA" id="ARBA00004741"/>
    </source>
</evidence>
<evidence type="ECO:0000256" key="9">
    <source>
        <dbReference type="SAM" id="MobiDB-lite"/>
    </source>
</evidence>
<comment type="pathway">
    <text evidence="1">Amino-acid biosynthesis; L-phenylalanine biosynthesis; phenylpyruvate from prephenate: step 1/1.</text>
</comment>
<dbReference type="NCBIfam" id="NF008865">
    <property type="entry name" value="PRK11898.1"/>
    <property type="match status" value="1"/>
</dbReference>
<accession>A0A1D2AH39</accession>
<evidence type="ECO:0000259" key="11">
    <source>
        <dbReference type="PROSITE" id="PS51671"/>
    </source>
</evidence>
<dbReference type="PROSITE" id="PS00858">
    <property type="entry name" value="PREPHENATE_DEHYDR_2"/>
    <property type="match status" value="1"/>
</dbReference>
<evidence type="ECO:0000256" key="2">
    <source>
        <dbReference type="ARBA" id="ARBA00004929"/>
    </source>
</evidence>
<feature type="domain" description="ACT" evidence="11">
    <location>
        <begin position="285"/>
        <end position="376"/>
    </location>
</feature>
<dbReference type="PANTHER" id="PTHR21022">
    <property type="entry name" value="PREPHENATE DEHYDRATASE P PROTEIN"/>
    <property type="match status" value="1"/>
</dbReference>
<evidence type="ECO:0000256" key="3">
    <source>
        <dbReference type="ARBA" id="ARBA00022605"/>
    </source>
</evidence>
<evidence type="ECO:0000313" key="12">
    <source>
        <dbReference type="EMBL" id="JAT78215.1"/>
    </source>
</evidence>
<dbReference type="InterPro" id="IPR018528">
    <property type="entry name" value="Preph_deHydtase_CS"/>
</dbReference>
<dbReference type="AlphaFoldDB" id="A0A1D2AH39"/>
<comment type="subcellular location">
    <subcellularLocation>
        <location evidence="8">Plastid</location>
        <location evidence="8">Chloroplast stroma</location>
    </subcellularLocation>
</comment>
<dbReference type="EC" id="4.2.1.91" evidence="8"/>
<dbReference type="Pfam" id="PF00800">
    <property type="entry name" value="PDT"/>
    <property type="match status" value="1"/>
</dbReference>
<dbReference type="GO" id="GO:0009570">
    <property type="term" value="C:chloroplast stroma"/>
    <property type="evidence" value="ECO:0007669"/>
    <property type="project" value="UniProtKB-SubCell"/>
</dbReference>
<dbReference type="UniPathway" id="UPA00121">
    <property type="reaction ID" value="UER00344"/>
</dbReference>
<dbReference type="FunFam" id="3.30.70.260:FF:000012">
    <property type="entry name" value="Prephenate dehydratase"/>
    <property type="match status" value="1"/>
</dbReference>
<evidence type="ECO:0000256" key="6">
    <source>
        <dbReference type="ARBA" id="ARBA00023239"/>
    </source>
</evidence>
<dbReference type="PROSITE" id="PS00857">
    <property type="entry name" value="PREPHENATE_DEHYDR_1"/>
    <property type="match status" value="1"/>
</dbReference>
<keyword evidence="8" id="KW-0809">Transit peptide</keyword>
<dbReference type="InterPro" id="IPR045865">
    <property type="entry name" value="ACT-like_dom_sf"/>
</dbReference>
<dbReference type="GO" id="GO:0009094">
    <property type="term" value="P:L-phenylalanine biosynthetic process"/>
    <property type="evidence" value="ECO:0007669"/>
    <property type="project" value="UniProtKB-UniPathway"/>
</dbReference>
<feature type="domain" description="Prephenate dehydratase" evidence="10">
    <location>
        <begin position="93"/>
        <end position="268"/>
    </location>
</feature>
<dbReference type="PROSITE" id="PS51671">
    <property type="entry name" value="ACT"/>
    <property type="match status" value="1"/>
</dbReference>
<feature type="region of interest" description="Disordered" evidence="9">
    <location>
        <begin position="1"/>
        <end position="59"/>
    </location>
</feature>
<dbReference type="PROSITE" id="PS51171">
    <property type="entry name" value="PREPHENATE_DEHYDR_3"/>
    <property type="match status" value="1"/>
</dbReference>
<evidence type="ECO:0000256" key="4">
    <source>
        <dbReference type="ARBA" id="ARBA00023141"/>
    </source>
</evidence>
<evidence type="ECO:0000256" key="5">
    <source>
        <dbReference type="ARBA" id="ARBA00023222"/>
    </source>
</evidence>
<evidence type="ECO:0000256" key="7">
    <source>
        <dbReference type="ARBA" id="ARBA00047848"/>
    </source>
</evidence>
<reference evidence="12" key="1">
    <citation type="submission" date="2015-08" db="EMBL/GenBank/DDBJ databases">
        <authorList>
            <person name="Babu N.S."/>
            <person name="Beckwith C.J."/>
            <person name="Beseler K.G."/>
            <person name="Brison A."/>
            <person name="Carone J.V."/>
            <person name="Caskin T.P."/>
            <person name="Diamond M."/>
            <person name="Durham M.E."/>
            <person name="Foxe J.M."/>
            <person name="Go M."/>
            <person name="Henderson B.A."/>
            <person name="Jones I.B."/>
            <person name="McGettigan J.A."/>
            <person name="Micheletti S.J."/>
            <person name="Nasrallah M.E."/>
            <person name="Ortiz D."/>
            <person name="Piller C.R."/>
            <person name="Privatt S.R."/>
            <person name="Schneider S.L."/>
            <person name="Sharp S."/>
            <person name="Smith T.C."/>
            <person name="Stanton J.D."/>
            <person name="Ullery H.E."/>
            <person name="Wilson R.J."/>
            <person name="Serrano M.G."/>
            <person name="Buck G."/>
            <person name="Lee V."/>
            <person name="Wang Y."/>
            <person name="Carvalho R."/>
            <person name="Voegtly L."/>
            <person name="Shi R."/>
            <person name="Duckworth R."/>
            <person name="Johnson A."/>
            <person name="Loviza R."/>
            <person name="Walstead R."/>
            <person name="Shah Z."/>
            <person name="Kiflezghi M."/>
            <person name="Wade K."/>
            <person name="Ball S.L."/>
            <person name="Bradley K.W."/>
            <person name="Asai D.J."/>
            <person name="Bowman C.A."/>
            <person name="Russell D.A."/>
            <person name="Pope W.H."/>
            <person name="Jacobs-Sera D."/>
            <person name="Hendrix R.W."/>
            <person name="Hatfull G.F."/>
        </authorList>
    </citation>
    <scope>NUCLEOTIDE SEQUENCE</scope>
</reference>
<keyword evidence="3 8" id="KW-0028">Amino-acid biosynthesis</keyword>
<proteinExistence type="predicted"/>
<dbReference type="EMBL" id="GDKF01000407">
    <property type="protein sequence ID" value="JAT78215.1"/>
    <property type="molecule type" value="Transcribed_RNA"/>
</dbReference>
<dbReference type="CDD" id="cd04905">
    <property type="entry name" value="ACT_CM-PDT"/>
    <property type="match status" value="1"/>
</dbReference>